<dbReference type="InterPro" id="IPR004843">
    <property type="entry name" value="Calcineurin-like_PHP"/>
</dbReference>
<dbReference type="Pfam" id="PF00149">
    <property type="entry name" value="Metallophos"/>
    <property type="match status" value="1"/>
</dbReference>
<dbReference type="EMBL" id="MPKA01000106">
    <property type="protein sequence ID" value="OLU44496.1"/>
    <property type="molecule type" value="Genomic_DNA"/>
</dbReference>
<comment type="caution">
    <text evidence="2">The sequence shown here is derived from an EMBL/GenBank/DDBJ whole genome shotgun (WGS) entry which is preliminary data.</text>
</comment>
<dbReference type="InterPro" id="IPR050126">
    <property type="entry name" value="Ap4A_hydrolase"/>
</dbReference>
<dbReference type="AlphaFoldDB" id="A0A1U7NKC6"/>
<proteinExistence type="predicted"/>
<dbReference type="InterPro" id="IPR029052">
    <property type="entry name" value="Metallo-depent_PP-like"/>
</dbReference>
<dbReference type="GO" id="GO:0110154">
    <property type="term" value="P:RNA decapping"/>
    <property type="evidence" value="ECO:0007669"/>
    <property type="project" value="TreeGrafter"/>
</dbReference>
<dbReference type="Proteomes" id="UP000186705">
    <property type="component" value="Unassembled WGS sequence"/>
</dbReference>
<dbReference type="GeneID" id="78276362"/>
<feature type="domain" description="Calcineurin-like phosphoesterase" evidence="1">
    <location>
        <begin position="19"/>
        <end position="95"/>
    </location>
</feature>
<dbReference type="GO" id="GO:0005737">
    <property type="term" value="C:cytoplasm"/>
    <property type="evidence" value="ECO:0007669"/>
    <property type="project" value="TreeGrafter"/>
</dbReference>
<gene>
    <name evidence="2" type="ORF">BO225_10470</name>
</gene>
<protein>
    <recommendedName>
        <fullName evidence="1">Calcineurin-like phosphoesterase domain-containing protein</fullName>
    </recommendedName>
</protein>
<dbReference type="GO" id="GO:0008803">
    <property type="term" value="F:bis(5'-nucleosyl)-tetraphosphatase (symmetrical) activity"/>
    <property type="evidence" value="ECO:0007669"/>
    <property type="project" value="TreeGrafter"/>
</dbReference>
<dbReference type="PANTHER" id="PTHR42850">
    <property type="entry name" value="METALLOPHOSPHOESTERASE"/>
    <property type="match status" value="1"/>
</dbReference>
<evidence type="ECO:0000313" key="3">
    <source>
        <dbReference type="Proteomes" id="UP000186705"/>
    </source>
</evidence>
<evidence type="ECO:0000313" key="2">
    <source>
        <dbReference type="EMBL" id="OLU44496.1"/>
    </source>
</evidence>
<organism evidence="2 3">
    <name type="scientific">Dubosiella newyorkensis</name>
    <dbReference type="NCBI Taxonomy" id="1862672"/>
    <lineage>
        <taxon>Bacteria</taxon>
        <taxon>Bacillati</taxon>
        <taxon>Bacillota</taxon>
        <taxon>Erysipelotrichia</taxon>
        <taxon>Erysipelotrichales</taxon>
        <taxon>Erysipelotrichaceae</taxon>
        <taxon>Dubosiella</taxon>
    </lineage>
</organism>
<dbReference type="Gene3D" id="3.60.21.10">
    <property type="match status" value="1"/>
</dbReference>
<name>A0A1U7NKC6_9FIRM</name>
<dbReference type="GO" id="GO:0016791">
    <property type="term" value="F:phosphatase activity"/>
    <property type="evidence" value="ECO:0007669"/>
    <property type="project" value="TreeGrafter"/>
</dbReference>
<evidence type="ECO:0000259" key="1">
    <source>
        <dbReference type="Pfam" id="PF00149"/>
    </source>
</evidence>
<keyword evidence="3" id="KW-1185">Reference proteome</keyword>
<accession>A0A1U7NKC6</accession>
<dbReference type="PANTHER" id="PTHR42850:SF4">
    <property type="entry name" value="ZINC-DEPENDENT ENDOPOLYPHOSPHATASE"/>
    <property type="match status" value="1"/>
</dbReference>
<dbReference type="RefSeq" id="WP_076342193.1">
    <property type="nucleotide sequence ID" value="NZ_CAJTMI010000002.1"/>
</dbReference>
<dbReference type="STRING" id="1862672.BO225_10470"/>
<dbReference type="OrthoDB" id="384253at2"/>
<reference evidence="2 3" key="1">
    <citation type="submission" date="2016-11" db="EMBL/GenBank/DDBJ databases">
        <title>Description of two novel members of the family Erysipelotrichaceae: Ileibacterium lipovorans gen. nov., sp. nov. and Dubosiella newyorkensis, gen. nov., sp. nov.</title>
        <authorList>
            <person name="Cox L.M."/>
            <person name="Sohn J."/>
            <person name="Tyrrell K.L."/>
            <person name="Citron D.M."/>
            <person name="Lawson P.A."/>
            <person name="Patel N.B."/>
            <person name="Iizumi T."/>
            <person name="Perez-Perez G.I."/>
            <person name="Goldstein E.J."/>
            <person name="Blaser M.J."/>
        </authorList>
    </citation>
    <scope>NUCLEOTIDE SEQUENCE [LARGE SCALE GENOMIC DNA]</scope>
    <source>
        <strain evidence="2 3">NYU-BL-A4</strain>
    </source>
</reference>
<dbReference type="SUPFAM" id="SSF56300">
    <property type="entry name" value="Metallo-dependent phosphatases"/>
    <property type="match status" value="1"/>
</dbReference>
<sequence length="362" mass="41938">MNRKVVVKRLKKKEVGREIVISDIHGNLSLYQRLLQKIDYKKGEDRLILLGDLVEKGPQNLQLVRFVMQQVESEDVHCITGNCDFVAKNILYNYRLPFLKSVLSVRKNSLIHEMASEIGIEMDRMDMDEFAYALRKAFLKELSFLNDLPHVIETETTIYAHAAIENEETFGDDFREVMASPFFFTRPVSFHKKVVVGHIPVSEYCDSIARFDPLFDGTKNIYSIDGGNMVKSAGQLNALIFEKDHCMSVHIEDQPVYRVVRDVNPSIQIPFYINFNQGKIDVLEEQEQQALVYSEHHHRQFWIDRAFVKTFGNDLKGTDYTNYHIPLKKGEHVHVVFTYSNKAQVKKNGFLGWAFLEDLEPV</sequence>